<dbReference type="InterPro" id="IPR027806">
    <property type="entry name" value="HARBI1_dom"/>
</dbReference>
<keyword evidence="10" id="KW-1185">Reference proteome</keyword>
<evidence type="ECO:0000256" key="2">
    <source>
        <dbReference type="ARBA" id="ARBA00004123"/>
    </source>
</evidence>
<evidence type="ECO:0000313" key="9">
    <source>
        <dbReference type="EMBL" id="KAH8032072.1"/>
    </source>
</evidence>
<reference evidence="9" key="1">
    <citation type="journal article" date="2020" name="Cell">
        <title>Large-Scale Comparative Analyses of Tick Genomes Elucidate Their Genetic Diversity and Vector Capacities.</title>
        <authorList>
            <consortium name="Tick Genome and Microbiome Consortium (TIGMIC)"/>
            <person name="Jia N."/>
            <person name="Wang J."/>
            <person name="Shi W."/>
            <person name="Du L."/>
            <person name="Sun Y."/>
            <person name="Zhan W."/>
            <person name="Jiang J.F."/>
            <person name="Wang Q."/>
            <person name="Zhang B."/>
            <person name="Ji P."/>
            <person name="Bell-Sakyi L."/>
            <person name="Cui X.M."/>
            <person name="Yuan T.T."/>
            <person name="Jiang B.G."/>
            <person name="Yang W.F."/>
            <person name="Lam T.T."/>
            <person name="Chang Q.C."/>
            <person name="Ding S.J."/>
            <person name="Wang X.J."/>
            <person name="Zhu J.G."/>
            <person name="Ruan X.D."/>
            <person name="Zhao L."/>
            <person name="Wei J.T."/>
            <person name="Ye R.Z."/>
            <person name="Que T.C."/>
            <person name="Du C.H."/>
            <person name="Zhou Y.H."/>
            <person name="Cheng J.X."/>
            <person name="Dai P.F."/>
            <person name="Guo W.B."/>
            <person name="Han X.H."/>
            <person name="Huang E.J."/>
            <person name="Li L.F."/>
            <person name="Wei W."/>
            <person name="Gao Y.C."/>
            <person name="Liu J.Z."/>
            <person name="Shao H.Z."/>
            <person name="Wang X."/>
            <person name="Wang C.C."/>
            <person name="Yang T.C."/>
            <person name="Huo Q.B."/>
            <person name="Li W."/>
            <person name="Chen H.Y."/>
            <person name="Chen S.E."/>
            <person name="Zhou L.G."/>
            <person name="Ni X.B."/>
            <person name="Tian J.H."/>
            <person name="Sheng Y."/>
            <person name="Liu T."/>
            <person name="Pan Y.S."/>
            <person name="Xia L.Y."/>
            <person name="Li J."/>
            <person name="Zhao F."/>
            <person name="Cao W.C."/>
        </authorList>
    </citation>
    <scope>NUCLEOTIDE SEQUENCE</scope>
    <source>
        <strain evidence="9">Rmic-2018</strain>
    </source>
</reference>
<gene>
    <name evidence="9" type="ORF">HPB51_022912</name>
</gene>
<dbReference type="PANTHER" id="PTHR22930:SF85">
    <property type="entry name" value="GH03217P-RELATED"/>
    <property type="match status" value="1"/>
</dbReference>
<dbReference type="InterPro" id="IPR045249">
    <property type="entry name" value="HARBI1-like"/>
</dbReference>
<keyword evidence="4" id="KW-0540">Nuclease</keyword>
<evidence type="ECO:0000256" key="4">
    <source>
        <dbReference type="ARBA" id="ARBA00022722"/>
    </source>
</evidence>
<organism evidence="9 10">
    <name type="scientific">Rhipicephalus microplus</name>
    <name type="common">Cattle tick</name>
    <name type="synonym">Boophilus microplus</name>
    <dbReference type="NCBI Taxonomy" id="6941"/>
    <lineage>
        <taxon>Eukaryota</taxon>
        <taxon>Metazoa</taxon>
        <taxon>Ecdysozoa</taxon>
        <taxon>Arthropoda</taxon>
        <taxon>Chelicerata</taxon>
        <taxon>Arachnida</taxon>
        <taxon>Acari</taxon>
        <taxon>Parasitiformes</taxon>
        <taxon>Ixodida</taxon>
        <taxon>Ixodoidea</taxon>
        <taxon>Ixodidae</taxon>
        <taxon>Rhipicephalinae</taxon>
        <taxon>Rhipicephalus</taxon>
        <taxon>Boophilus</taxon>
    </lineage>
</organism>
<name>A0A9J6EDH1_RHIMP</name>
<comment type="similarity">
    <text evidence="3">Belongs to the HARBI1 family.</text>
</comment>
<dbReference type="Proteomes" id="UP000821866">
    <property type="component" value="Chromosome 3"/>
</dbReference>
<evidence type="ECO:0000313" key="10">
    <source>
        <dbReference type="Proteomes" id="UP000821866"/>
    </source>
</evidence>
<dbReference type="Pfam" id="PF13359">
    <property type="entry name" value="DDE_Tnp_4"/>
    <property type="match status" value="1"/>
</dbReference>
<keyword evidence="6" id="KW-0378">Hydrolase</keyword>
<keyword evidence="7" id="KW-0539">Nucleus</keyword>
<dbReference type="GO" id="GO:0004518">
    <property type="term" value="F:nuclease activity"/>
    <property type="evidence" value="ECO:0007669"/>
    <property type="project" value="UniProtKB-KW"/>
</dbReference>
<comment type="subcellular location">
    <subcellularLocation>
        <location evidence="2">Nucleus</location>
    </subcellularLocation>
</comment>
<keyword evidence="5" id="KW-0479">Metal-binding</keyword>
<evidence type="ECO:0000256" key="5">
    <source>
        <dbReference type="ARBA" id="ARBA00022723"/>
    </source>
</evidence>
<dbReference type="GO" id="GO:0005634">
    <property type="term" value="C:nucleus"/>
    <property type="evidence" value="ECO:0007669"/>
    <property type="project" value="UniProtKB-SubCell"/>
</dbReference>
<feature type="domain" description="DDE Tnp4" evidence="8">
    <location>
        <begin position="195"/>
        <end position="348"/>
    </location>
</feature>
<evidence type="ECO:0000259" key="8">
    <source>
        <dbReference type="Pfam" id="PF13359"/>
    </source>
</evidence>
<dbReference type="GO" id="GO:0046872">
    <property type="term" value="F:metal ion binding"/>
    <property type="evidence" value="ECO:0007669"/>
    <property type="project" value="UniProtKB-KW"/>
</dbReference>
<dbReference type="EMBL" id="JABSTU010000005">
    <property type="protein sequence ID" value="KAH8032072.1"/>
    <property type="molecule type" value="Genomic_DNA"/>
</dbReference>
<proteinExistence type="inferred from homology"/>
<comment type="caution">
    <text evidence="9">The sequence shown here is derived from an EMBL/GenBank/DDBJ whole genome shotgun (WGS) entry which is preliminary data.</text>
</comment>
<accession>A0A9J6EDH1</accession>
<dbReference type="AlphaFoldDB" id="A0A9J6EDH1"/>
<comment type="cofactor">
    <cofactor evidence="1">
        <name>a divalent metal cation</name>
        <dbReference type="ChEBI" id="CHEBI:60240"/>
    </cofactor>
</comment>
<dbReference type="VEuPathDB" id="VectorBase:LOC119167348"/>
<dbReference type="PANTHER" id="PTHR22930">
    <property type="match status" value="1"/>
</dbReference>
<evidence type="ECO:0000256" key="3">
    <source>
        <dbReference type="ARBA" id="ARBA00006958"/>
    </source>
</evidence>
<evidence type="ECO:0000256" key="6">
    <source>
        <dbReference type="ARBA" id="ARBA00022801"/>
    </source>
</evidence>
<reference evidence="9" key="2">
    <citation type="submission" date="2021-09" db="EMBL/GenBank/DDBJ databases">
        <authorList>
            <person name="Jia N."/>
            <person name="Wang J."/>
            <person name="Shi W."/>
            <person name="Du L."/>
            <person name="Sun Y."/>
            <person name="Zhan W."/>
            <person name="Jiang J."/>
            <person name="Wang Q."/>
            <person name="Zhang B."/>
            <person name="Ji P."/>
            <person name="Sakyi L.B."/>
            <person name="Cui X."/>
            <person name="Yuan T."/>
            <person name="Jiang B."/>
            <person name="Yang W."/>
            <person name="Lam T.T.-Y."/>
            <person name="Chang Q."/>
            <person name="Ding S."/>
            <person name="Wang X."/>
            <person name="Zhu J."/>
            <person name="Ruan X."/>
            <person name="Zhao L."/>
            <person name="Wei J."/>
            <person name="Que T."/>
            <person name="Du C."/>
            <person name="Cheng J."/>
            <person name="Dai P."/>
            <person name="Han X."/>
            <person name="Huang E."/>
            <person name="Gao Y."/>
            <person name="Liu J."/>
            <person name="Shao H."/>
            <person name="Ye R."/>
            <person name="Li L."/>
            <person name="Wei W."/>
            <person name="Wang X."/>
            <person name="Wang C."/>
            <person name="Huo Q."/>
            <person name="Li W."/>
            <person name="Guo W."/>
            <person name="Chen H."/>
            <person name="Chen S."/>
            <person name="Zhou L."/>
            <person name="Zhou L."/>
            <person name="Ni X."/>
            <person name="Tian J."/>
            <person name="Zhou Y."/>
            <person name="Sheng Y."/>
            <person name="Liu T."/>
            <person name="Pan Y."/>
            <person name="Xia L."/>
            <person name="Li J."/>
            <person name="Zhao F."/>
            <person name="Cao W."/>
        </authorList>
    </citation>
    <scope>NUCLEOTIDE SEQUENCE</scope>
    <source>
        <strain evidence="9">Rmic-2018</strain>
        <tissue evidence="9">Larvae</tissue>
    </source>
</reference>
<dbReference type="GO" id="GO:0016787">
    <property type="term" value="F:hydrolase activity"/>
    <property type="evidence" value="ECO:0007669"/>
    <property type="project" value="UniProtKB-KW"/>
</dbReference>
<protein>
    <recommendedName>
        <fullName evidence="8">DDE Tnp4 domain-containing protein</fullName>
    </recommendedName>
</protein>
<sequence length="404" mass="45883">MGDRTGEKARIASLTACLLALESEADAAKAAKERIKQQLLFSNSVLCALELSEKACIRSIWAFRRNERWFEGTVPHLGEQNFKQSFRMYPSTFRFIVESLRSELERQCTSMREAITPEKRVGIALYKLCSSAEDRTVANLFGVERSTVNTLYRQFCEAVVAVLEHKWIKMKTTLFNLFVTLYSSLLALPQGQVHIAINKKSDAKCFSQRTIWYSIILLALVDHRYRFRYINVGAPGRCHDSHVFGYSRISNAIKGPLFKAPLATIAGTVVPPLILCDQAFSLAPSLMKQFGHRGKISESEKEFNYHLGSARRIVENAFGRLKTRFRFTTKRMECHVGNARLVIRTCCVQSNICEHFNDNVHPQWLNEVQQSDVDFPQPSCTTEAQVGNAADMRAALVDYYSQVN</sequence>
<evidence type="ECO:0000256" key="7">
    <source>
        <dbReference type="ARBA" id="ARBA00023242"/>
    </source>
</evidence>
<evidence type="ECO:0000256" key="1">
    <source>
        <dbReference type="ARBA" id="ARBA00001968"/>
    </source>
</evidence>